<dbReference type="Proteomes" id="UP001500037">
    <property type="component" value="Unassembled WGS sequence"/>
</dbReference>
<comment type="caution">
    <text evidence="9">The sequence shown here is derived from an EMBL/GenBank/DDBJ whole genome shotgun (WGS) entry which is preliminary data.</text>
</comment>
<protein>
    <recommendedName>
        <fullName evidence="8">Subtilisin inhibitor domain-containing protein</fullName>
    </recommendedName>
</protein>
<dbReference type="InterPro" id="IPR020054">
    <property type="entry name" value="Prot_inh_SSI_I16_CS"/>
</dbReference>
<dbReference type="InterPro" id="IPR036819">
    <property type="entry name" value="Subtilisin_inhibitor-like_sf"/>
</dbReference>
<evidence type="ECO:0000256" key="2">
    <source>
        <dbReference type="ARBA" id="ARBA00010472"/>
    </source>
</evidence>
<evidence type="ECO:0000256" key="1">
    <source>
        <dbReference type="ARBA" id="ARBA00004613"/>
    </source>
</evidence>
<evidence type="ECO:0000256" key="3">
    <source>
        <dbReference type="ARBA" id="ARBA00022525"/>
    </source>
</evidence>
<keyword evidence="7" id="KW-0732">Signal</keyword>
<keyword evidence="5" id="KW-0722">Serine protease inhibitor</keyword>
<evidence type="ECO:0000313" key="9">
    <source>
        <dbReference type="EMBL" id="GAA1241397.1"/>
    </source>
</evidence>
<accession>A0ABN1WA11</accession>
<keyword evidence="4" id="KW-0646">Protease inhibitor</keyword>
<dbReference type="EMBL" id="BAAALF010000056">
    <property type="protein sequence ID" value="GAA1241397.1"/>
    <property type="molecule type" value="Genomic_DNA"/>
</dbReference>
<evidence type="ECO:0000256" key="4">
    <source>
        <dbReference type="ARBA" id="ARBA00022690"/>
    </source>
</evidence>
<evidence type="ECO:0000259" key="8">
    <source>
        <dbReference type="Pfam" id="PF00720"/>
    </source>
</evidence>
<dbReference type="Pfam" id="PF00720">
    <property type="entry name" value="SSI"/>
    <property type="match status" value="1"/>
</dbReference>
<organism evidence="9 10">
    <name type="scientific">Kitasatospora nipponensis</name>
    <dbReference type="NCBI Taxonomy" id="258049"/>
    <lineage>
        <taxon>Bacteria</taxon>
        <taxon>Bacillati</taxon>
        <taxon>Actinomycetota</taxon>
        <taxon>Actinomycetes</taxon>
        <taxon>Kitasatosporales</taxon>
        <taxon>Streptomycetaceae</taxon>
        <taxon>Kitasatospora</taxon>
    </lineage>
</organism>
<feature type="chain" id="PRO_5045158266" description="Subtilisin inhibitor domain-containing protein" evidence="7">
    <location>
        <begin position="27"/>
        <end position="131"/>
    </location>
</feature>
<dbReference type="SUPFAM" id="SSF55399">
    <property type="entry name" value="Subtilisin inhibitor"/>
    <property type="match status" value="1"/>
</dbReference>
<feature type="domain" description="Subtilisin inhibitor" evidence="8">
    <location>
        <begin position="32"/>
        <end position="117"/>
    </location>
</feature>
<keyword evidence="3" id="KW-0964">Secreted</keyword>
<comment type="similarity">
    <text evidence="2">Belongs to the protease inhibitor I16 (SSI) family.</text>
</comment>
<dbReference type="RefSeq" id="WP_344442613.1">
    <property type="nucleotide sequence ID" value="NZ_BAAALF010000056.1"/>
</dbReference>
<gene>
    <name evidence="9" type="ORF">GCM10009665_35260</name>
</gene>
<proteinExistence type="inferred from homology"/>
<feature type="signal peptide" evidence="7">
    <location>
        <begin position="1"/>
        <end position="26"/>
    </location>
</feature>
<evidence type="ECO:0000256" key="7">
    <source>
        <dbReference type="SAM" id="SignalP"/>
    </source>
</evidence>
<name>A0ABN1WA11_9ACTN</name>
<dbReference type="InterPro" id="IPR023549">
    <property type="entry name" value="Subtilisin_inhibitor"/>
</dbReference>
<evidence type="ECO:0000256" key="5">
    <source>
        <dbReference type="ARBA" id="ARBA00022900"/>
    </source>
</evidence>
<keyword evidence="10" id="KW-1185">Reference proteome</keyword>
<dbReference type="PROSITE" id="PS00999">
    <property type="entry name" value="SSI"/>
    <property type="match status" value="1"/>
</dbReference>
<keyword evidence="6" id="KW-1015">Disulfide bond</keyword>
<reference evidence="9 10" key="1">
    <citation type="journal article" date="2019" name="Int. J. Syst. Evol. Microbiol.">
        <title>The Global Catalogue of Microorganisms (GCM) 10K type strain sequencing project: providing services to taxonomists for standard genome sequencing and annotation.</title>
        <authorList>
            <consortium name="The Broad Institute Genomics Platform"/>
            <consortium name="The Broad Institute Genome Sequencing Center for Infectious Disease"/>
            <person name="Wu L."/>
            <person name="Ma J."/>
        </authorList>
    </citation>
    <scope>NUCLEOTIDE SEQUENCE [LARGE SCALE GENOMIC DNA]</scope>
    <source>
        <strain evidence="9 10">JCM 13004</strain>
    </source>
</reference>
<comment type="subcellular location">
    <subcellularLocation>
        <location evidence="1">Secreted</location>
    </subcellularLocation>
</comment>
<evidence type="ECO:0000313" key="10">
    <source>
        <dbReference type="Proteomes" id="UP001500037"/>
    </source>
</evidence>
<evidence type="ECO:0000256" key="6">
    <source>
        <dbReference type="ARBA" id="ARBA00023157"/>
    </source>
</evidence>
<dbReference type="Gene3D" id="3.30.350.10">
    <property type="entry name" value="Subtilisin inhibitor-like"/>
    <property type="match status" value="1"/>
</dbReference>
<sequence length="131" mass="13836">MISLRIRAALAATALAVLTVPTPAQARPATPPSQLRLTLRDDGSGATRAVALRCEPTDGDHPRAREACEALAPAGGDPEALTGTPGVFCNHLYQPVTASAEGSWRGSPVRWRHSFANPCGLHTRTGPVFRF</sequence>